<feature type="transmembrane region" description="Helical" evidence="8">
    <location>
        <begin position="50"/>
        <end position="73"/>
    </location>
</feature>
<dbReference type="InterPro" id="IPR002797">
    <property type="entry name" value="Polysacc_synth"/>
</dbReference>
<dbReference type="InterPro" id="IPR014249">
    <property type="entry name" value="Spore_V_B"/>
</dbReference>
<feature type="transmembrane region" description="Helical" evidence="8">
    <location>
        <begin position="122"/>
        <end position="140"/>
    </location>
</feature>
<evidence type="ECO:0000256" key="3">
    <source>
        <dbReference type="ARBA" id="ARBA00022448"/>
    </source>
</evidence>
<feature type="transmembrane region" description="Helical" evidence="8">
    <location>
        <begin position="321"/>
        <end position="343"/>
    </location>
</feature>
<dbReference type="Proteomes" id="UP000031866">
    <property type="component" value="Chromosome"/>
</dbReference>
<dbReference type="PANTHER" id="PTHR43298:SF2">
    <property type="entry name" value="FMN_FAD EXPORTER YEEO-RELATED"/>
    <property type="match status" value="1"/>
</dbReference>
<dbReference type="STRING" id="1520.LF65_01485"/>
<name>A0A0B5QJJ2_CLOBE</name>
<feature type="transmembrane region" description="Helical" evidence="8">
    <location>
        <begin position="470"/>
        <end position="491"/>
    </location>
</feature>
<accession>A0A0B5QJJ2</accession>
<evidence type="ECO:0000313" key="10">
    <source>
        <dbReference type="Proteomes" id="UP000031866"/>
    </source>
</evidence>
<feature type="transmembrane region" description="Helical" evidence="8">
    <location>
        <begin position="226"/>
        <end position="256"/>
    </location>
</feature>
<dbReference type="KEGG" id="cbei:LF65_01485"/>
<keyword evidence="6 8" id="KW-0472">Membrane</keyword>
<evidence type="ECO:0000256" key="2">
    <source>
        <dbReference type="ARBA" id="ARBA00010199"/>
    </source>
</evidence>
<organism evidence="9 10">
    <name type="scientific">Clostridium beijerinckii</name>
    <name type="common">Clostridium MP</name>
    <dbReference type="NCBI Taxonomy" id="1520"/>
    <lineage>
        <taxon>Bacteria</taxon>
        <taxon>Bacillati</taxon>
        <taxon>Bacillota</taxon>
        <taxon>Clostridia</taxon>
        <taxon>Eubacteriales</taxon>
        <taxon>Clostridiaceae</taxon>
        <taxon>Clostridium</taxon>
    </lineage>
</organism>
<protein>
    <recommendedName>
        <fullName evidence="7">Multidrug-efflux transporter</fullName>
    </recommendedName>
</protein>
<feature type="transmembrane region" description="Helical" evidence="8">
    <location>
        <begin position="12"/>
        <end position="30"/>
    </location>
</feature>
<evidence type="ECO:0000256" key="6">
    <source>
        <dbReference type="ARBA" id="ARBA00023136"/>
    </source>
</evidence>
<feature type="transmembrane region" description="Helical" evidence="8">
    <location>
        <begin position="444"/>
        <end position="464"/>
    </location>
</feature>
<keyword evidence="3" id="KW-0813">Transport</keyword>
<dbReference type="OrthoDB" id="9775950at2"/>
<dbReference type="InterPro" id="IPR024923">
    <property type="entry name" value="PG_synth_SpoVB"/>
</dbReference>
<evidence type="ECO:0000256" key="5">
    <source>
        <dbReference type="ARBA" id="ARBA00022989"/>
    </source>
</evidence>
<dbReference type="PANTHER" id="PTHR43298">
    <property type="entry name" value="MULTIDRUG RESISTANCE PROTEIN NORM-RELATED"/>
    <property type="match status" value="1"/>
</dbReference>
<evidence type="ECO:0000256" key="7">
    <source>
        <dbReference type="ARBA" id="ARBA00031636"/>
    </source>
</evidence>
<feature type="transmembrane region" description="Helical" evidence="8">
    <location>
        <begin position="152"/>
        <end position="174"/>
    </location>
</feature>
<dbReference type="RefSeq" id="WP_041895241.1">
    <property type="nucleotide sequence ID" value="NZ_CP010086.2"/>
</dbReference>
<evidence type="ECO:0000256" key="4">
    <source>
        <dbReference type="ARBA" id="ARBA00022692"/>
    </source>
</evidence>
<dbReference type="EMBL" id="CP010086">
    <property type="protein sequence ID" value="AJG98097.1"/>
    <property type="molecule type" value="Genomic_DNA"/>
</dbReference>
<proteinExistence type="inferred from homology"/>
<evidence type="ECO:0000313" key="9">
    <source>
        <dbReference type="EMBL" id="AJG98097.1"/>
    </source>
</evidence>
<keyword evidence="4 8" id="KW-0812">Transmembrane</keyword>
<feature type="transmembrane region" description="Helical" evidence="8">
    <location>
        <begin position="186"/>
        <end position="206"/>
    </location>
</feature>
<sequence length="499" mass="55473">MGKDNFLKNSFLLVSSNVTTGILGFIFSIYLSKVLGAEGMGLYNLVMPIYNLFICLMTAGIVASISKITAVYAQKGEHKNIEKTVRVVSLFNISWALLVGILVFICAPLIGKYGVNDARTINAIKVICPAMVCIAISNILKGYFYGTSKITVPAIIDIFEKAMRILTVSMLIFFTKANTLEGMVTLATVALCIGEFQSLFFLYIYYKYSIRKMPISHEKTESRFQLLFDVVIIAIPLCANGFLTNILGTLATLIVPRRLLVAGFTYTEALSMIGKYTGMALSIITIPLIVVSTINTLLIPDLSQSLVLGKQYEASVRIRKVLKVAFLLGIATTIICNVIPHSLGEMFYGRNDLGLYIRFASLTAPIFFPAVTMFGILNGLNRQGIILRNSLIEAVIELICLYIFTAIHSINIFGYSLTMLVACTIGFILNMYEVNKHIELNLNKFNIVIYILLGFLTFLIINIFSKHMFTNSIVINNFIIMGLVFLIFTYLGTFGENEY</sequence>
<feature type="transmembrane region" description="Helical" evidence="8">
    <location>
        <begin position="413"/>
        <end position="432"/>
    </location>
</feature>
<dbReference type="AlphaFoldDB" id="A0A0B5QJJ2"/>
<dbReference type="Pfam" id="PF01943">
    <property type="entry name" value="Polysacc_synt"/>
    <property type="match status" value="1"/>
</dbReference>
<evidence type="ECO:0000256" key="8">
    <source>
        <dbReference type="SAM" id="Phobius"/>
    </source>
</evidence>
<reference evidence="10" key="1">
    <citation type="submission" date="2014-12" db="EMBL/GenBank/DDBJ databases">
        <title>Genome sequence of Clostridium beijerinckii strain 59B.</title>
        <authorList>
            <person name="Little G.T."/>
            <person name="Minton N.P."/>
        </authorList>
    </citation>
    <scope>NUCLEOTIDE SEQUENCE [LARGE SCALE GENOMIC DNA]</scope>
    <source>
        <strain evidence="10">59B</strain>
    </source>
</reference>
<evidence type="ECO:0000256" key="1">
    <source>
        <dbReference type="ARBA" id="ARBA00004141"/>
    </source>
</evidence>
<comment type="similarity">
    <text evidence="2">Belongs to the multi antimicrobial extrusion (MATE) (TC 2.A.66.1) family.</text>
</comment>
<gene>
    <name evidence="9" type="ORF">LF65_01485</name>
</gene>
<dbReference type="NCBIfam" id="TIGR02900">
    <property type="entry name" value="spore_V_B"/>
    <property type="match status" value="1"/>
</dbReference>
<feature type="transmembrane region" description="Helical" evidence="8">
    <location>
        <begin position="276"/>
        <end position="300"/>
    </location>
</feature>
<feature type="transmembrane region" description="Helical" evidence="8">
    <location>
        <begin position="389"/>
        <end position="407"/>
    </location>
</feature>
<comment type="subcellular location">
    <subcellularLocation>
        <location evidence="1">Membrane</location>
        <topology evidence="1">Multi-pass membrane protein</topology>
    </subcellularLocation>
</comment>
<dbReference type="InterPro" id="IPR050222">
    <property type="entry name" value="MATE_MdtK"/>
</dbReference>
<feature type="transmembrane region" description="Helical" evidence="8">
    <location>
        <begin position="85"/>
        <end position="110"/>
    </location>
</feature>
<feature type="transmembrane region" description="Helical" evidence="8">
    <location>
        <begin position="355"/>
        <end position="377"/>
    </location>
</feature>
<keyword evidence="5 8" id="KW-1133">Transmembrane helix</keyword>
<dbReference type="GO" id="GO:0005886">
    <property type="term" value="C:plasma membrane"/>
    <property type="evidence" value="ECO:0007669"/>
    <property type="project" value="TreeGrafter"/>
</dbReference>
<dbReference type="PIRSF" id="PIRSF038958">
    <property type="entry name" value="PG_synth_SpoVB"/>
    <property type="match status" value="1"/>
</dbReference>